<dbReference type="PIRSF" id="PIRSF003107">
    <property type="entry name" value="PhoU"/>
    <property type="match status" value="1"/>
</dbReference>
<dbReference type="GO" id="GO:0030643">
    <property type="term" value="P:intracellular phosphate ion homeostasis"/>
    <property type="evidence" value="ECO:0007669"/>
    <property type="project" value="InterPro"/>
</dbReference>
<evidence type="ECO:0000313" key="10">
    <source>
        <dbReference type="Proteomes" id="UP000808761"/>
    </source>
</evidence>
<feature type="domain" description="PhoU" evidence="8">
    <location>
        <begin position="122"/>
        <end position="207"/>
    </location>
</feature>
<comment type="subunit">
    <text evidence="3 7">Homodimer.</text>
</comment>
<evidence type="ECO:0000256" key="1">
    <source>
        <dbReference type="ARBA" id="ARBA00004496"/>
    </source>
</evidence>
<sequence length="223" mass="25204">MSDGREHFQKELQKLNDLILKMGGMVEESIFKSVEALKKTNPRLAGEVLDFDDKVDEIELEVDDLCLELLATQQPMAVDLRFITTGMRIGSDLERIGDLAVDIAQRAVELSSQSLLKPLIDIPKMAELTQAMVHKALNSFVRRDVALARTLWEDEEKADGYRDLIHDELVEIMTKDSSTTSRALPMVLISRHLERIADHATNIAEDVVYMVEGKVVKHHPKMV</sequence>
<dbReference type="GO" id="GO:0005737">
    <property type="term" value="C:cytoplasm"/>
    <property type="evidence" value="ECO:0007669"/>
    <property type="project" value="UniProtKB-SubCell"/>
</dbReference>
<evidence type="ECO:0000313" key="9">
    <source>
        <dbReference type="EMBL" id="MBI5078999.1"/>
    </source>
</evidence>
<keyword evidence="5 7" id="KW-0963">Cytoplasm</keyword>
<dbReference type="Pfam" id="PF01895">
    <property type="entry name" value="PhoU"/>
    <property type="match status" value="2"/>
</dbReference>
<evidence type="ECO:0000256" key="4">
    <source>
        <dbReference type="ARBA" id="ARBA00022448"/>
    </source>
</evidence>
<feature type="domain" description="PhoU" evidence="8">
    <location>
        <begin position="19"/>
        <end position="106"/>
    </location>
</feature>
<keyword evidence="4 7" id="KW-0813">Transport</keyword>
<evidence type="ECO:0000256" key="6">
    <source>
        <dbReference type="ARBA" id="ARBA00022592"/>
    </source>
</evidence>
<dbReference type="NCBIfam" id="TIGR02135">
    <property type="entry name" value="phoU_full"/>
    <property type="match status" value="1"/>
</dbReference>
<dbReference type="SUPFAM" id="SSF109755">
    <property type="entry name" value="PhoU-like"/>
    <property type="match status" value="1"/>
</dbReference>
<comment type="function">
    <text evidence="7">Plays a role in the regulation of phosphate uptake.</text>
</comment>
<dbReference type="InterPro" id="IPR028366">
    <property type="entry name" value="PhoU"/>
</dbReference>
<dbReference type="EMBL" id="JACRKR010000155">
    <property type="protein sequence ID" value="MBI5078999.1"/>
    <property type="molecule type" value="Genomic_DNA"/>
</dbReference>
<reference evidence="9" key="1">
    <citation type="submission" date="2020-07" db="EMBL/GenBank/DDBJ databases">
        <title>Huge and variable diversity of episymbiotic CPR bacteria and DPANN archaea in groundwater ecosystems.</title>
        <authorList>
            <person name="He C.Y."/>
            <person name="Keren R."/>
            <person name="Whittaker M."/>
            <person name="Farag I.F."/>
            <person name="Doudna J."/>
            <person name="Cate J.H.D."/>
            <person name="Banfield J.F."/>
        </authorList>
    </citation>
    <scope>NUCLEOTIDE SEQUENCE</scope>
    <source>
        <strain evidence="9">NC_groundwater_1860_Pr3_B-0.1um_51_7</strain>
    </source>
</reference>
<evidence type="ECO:0000259" key="8">
    <source>
        <dbReference type="Pfam" id="PF01895"/>
    </source>
</evidence>
<dbReference type="InterPro" id="IPR038078">
    <property type="entry name" value="PhoU-like_sf"/>
</dbReference>
<comment type="subcellular location">
    <subcellularLocation>
        <location evidence="1 7">Cytoplasm</location>
    </subcellularLocation>
</comment>
<name>A0A9D6UKE2_UNCSA</name>
<evidence type="ECO:0000256" key="7">
    <source>
        <dbReference type="PIRNR" id="PIRNR003107"/>
    </source>
</evidence>
<dbReference type="FunFam" id="1.20.58.220:FF:000004">
    <property type="entry name" value="Phosphate-specific transport system accessory protein PhoU"/>
    <property type="match status" value="1"/>
</dbReference>
<organism evidence="9 10">
    <name type="scientific">Candidatus Saganbacteria bacterium</name>
    <dbReference type="NCBI Taxonomy" id="2575572"/>
    <lineage>
        <taxon>Bacteria</taxon>
        <taxon>Bacillati</taxon>
        <taxon>Saganbacteria</taxon>
    </lineage>
</organism>
<proteinExistence type="inferred from homology"/>
<comment type="similarity">
    <text evidence="2 7">Belongs to the PhoU family.</text>
</comment>
<evidence type="ECO:0000256" key="5">
    <source>
        <dbReference type="ARBA" id="ARBA00022490"/>
    </source>
</evidence>
<dbReference type="Proteomes" id="UP000808761">
    <property type="component" value="Unassembled WGS sequence"/>
</dbReference>
<dbReference type="AlphaFoldDB" id="A0A9D6UKE2"/>
<comment type="caution">
    <text evidence="9">The sequence shown here is derived from an EMBL/GenBank/DDBJ whole genome shotgun (WGS) entry which is preliminary data.</text>
</comment>
<dbReference type="PANTHER" id="PTHR42930">
    <property type="entry name" value="PHOSPHATE-SPECIFIC TRANSPORT SYSTEM ACCESSORY PROTEIN PHOU"/>
    <property type="match status" value="1"/>
</dbReference>
<dbReference type="GO" id="GO:0045936">
    <property type="term" value="P:negative regulation of phosphate metabolic process"/>
    <property type="evidence" value="ECO:0007669"/>
    <property type="project" value="InterPro"/>
</dbReference>
<dbReference type="GO" id="GO:0006817">
    <property type="term" value="P:phosphate ion transport"/>
    <property type="evidence" value="ECO:0007669"/>
    <property type="project" value="UniProtKB-KW"/>
</dbReference>
<keyword evidence="6 7" id="KW-0592">Phosphate transport</keyword>
<dbReference type="InterPro" id="IPR026022">
    <property type="entry name" value="PhoU_dom"/>
</dbReference>
<dbReference type="PANTHER" id="PTHR42930:SF3">
    <property type="entry name" value="PHOSPHATE-SPECIFIC TRANSPORT SYSTEM ACCESSORY PROTEIN PHOU"/>
    <property type="match status" value="1"/>
</dbReference>
<dbReference type="Gene3D" id="1.20.58.220">
    <property type="entry name" value="Phosphate transport system protein phou homolog 2, domain 2"/>
    <property type="match status" value="1"/>
</dbReference>
<gene>
    <name evidence="9" type="primary">phoU</name>
    <name evidence="9" type="ORF">HZB08_03160</name>
</gene>
<evidence type="ECO:0000256" key="3">
    <source>
        <dbReference type="ARBA" id="ARBA00011738"/>
    </source>
</evidence>
<accession>A0A9D6UKE2</accession>
<evidence type="ECO:0000256" key="2">
    <source>
        <dbReference type="ARBA" id="ARBA00008107"/>
    </source>
</evidence>
<protein>
    <recommendedName>
        <fullName evidence="7">Phosphate-specific transport system accessory protein PhoU</fullName>
    </recommendedName>
</protein>